<evidence type="ECO:0000259" key="5">
    <source>
        <dbReference type="Pfam" id="PF03446"/>
    </source>
</evidence>
<dbReference type="SUPFAM" id="SSF48179">
    <property type="entry name" value="6-phosphogluconate dehydrogenase C-terminal domain-like"/>
    <property type="match status" value="1"/>
</dbReference>
<proteinExistence type="inferred from homology"/>
<dbReference type="GO" id="GO:0016491">
    <property type="term" value="F:oxidoreductase activity"/>
    <property type="evidence" value="ECO:0007669"/>
    <property type="project" value="UniProtKB-KW"/>
</dbReference>
<evidence type="ECO:0000259" key="6">
    <source>
        <dbReference type="Pfam" id="PF14833"/>
    </source>
</evidence>
<feature type="domain" description="3-hydroxyisobutyrate dehydrogenase-like NAD-binding" evidence="6">
    <location>
        <begin position="147"/>
        <end position="252"/>
    </location>
</feature>
<dbReference type="AlphaFoldDB" id="A0AAU6SBK3"/>
<protein>
    <submittedName>
        <fullName evidence="7">NAD(P)-dependent oxidoreductase</fullName>
    </submittedName>
</protein>
<dbReference type="EMBL" id="CP151632">
    <property type="protein sequence ID" value="WZO34222.1"/>
    <property type="molecule type" value="Genomic_DNA"/>
</dbReference>
<dbReference type="InterPro" id="IPR008927">
    <property type="entry name" value="6-PGluconate_DH-like_C_sf"/>
</dbReference>
<feature type="domain" description="6-phosphogluconate dehydrogenase NADP-binding" evidence="5">
    <location>
        <begin position="1"/>
        <end position="134"/>
    </location>
</feature>
<dbReference type="Pfam" id="PF14833">
    <property type="entry name" value="NAD_binding_11"/>
    <property type="match status" value="1"/>
</dbReference>
<dbReference type="Gene3D" id="3.40.50.720">
    <property type="entry name" value="NAD(P)-binding Rossmann-like Domain"/>
    <property type="match status" value="1"/>
</dbReference>
<dbReference type="InterPro" id="IPR006115">
    <property type="entry name" value="6PGDH_NADP-bd"/>
</dbReference>
<gene>
    <name evidence="7" type="ORF">MRBLWS13_001874</name>
</gene>
<dbReference type="PIRSF" id="PIRSF000103">
    <property type="entry name" value="HIBADH"/>
    <property type="match status" value="1"/>
</dbReference>
<accession>A0AAU6SBK3</accession>
<dbReference type="GO" id="GO:0051287">
    <property type="term" value="F:NAD binding"/>
    <property type="evidence" value="ECO:0007669"/>
    <property type="project" value="InterPro"/>
</dbReference>
<evidence type="ECO:0000256" key="4">
    <source>
        <dbReference type="PIRSR" id="PIRSR000103-1"/>
    </source>
</evidence>
<dbReference type="InterPro" id="IPR051265">
    <property type="entry name" value="HIBADH-related_NP60_sf"/>
</dbReference>
<evidence type="ECO:0000256" key="3">
    <source>
        <dbReference type="ARBA" id="ARBA00023027"/>
    </source>
</evidence>
<dbReference type="PANTHER" id="PTHR43580:SF2">
    <property type="entry name" value="CYTOKINE-LIKE NUCLEAR FACTOR N-PAC"/>
    <property type="match status" value="1"/>
</dbReference>
<dbReference type="InterPro" id="IPR013328">
    <property type="entry name" value="6PGD_dom2"/>
</dbReference>
<dbReference type="PANTHER" id="PTHR43580">
    <property type="entry name" value="OXIDOREDUCTASE GLYR1-RELATED"/>
    <property type="match status" value="1"/>
</dbReference>
<evidence type="ECO:0000256" key="2">
    <source>
        <dbReference type="ARBA" id="ARBA00023002"/>
    </source>
</evidence>
<dbReference type="SUPFAM" id="SSF51735">
    <property type="entry name" value="NAD(P)-binding Rossmann-fold domains"/>
    <property type="match status" value="1"/>
</dbReference>
<evidence type="ECO:0000256" key="1">
    <source>
        <dbReference type="ARBA" id="ARBA00009080"/>
    </source>
</evidence>
<dbReference type="InterPro" id="IPR036291">
    <property type="entry name" value="NAD(P)-bd_dom_sf"/>
</dbReference>
<keyword evidence="2" id="KW-0560">Oxidoreductase</keyword>
<dbReference type="Gene3D" id="1.10.1040.10">
    <property type="entry name" value="N-(1-d-carboxylethyl)-l-norvaline Dehydrogenase, domain 2"/>
    <property type="match status" value="1"/>
</dbReference>
<name>A0AAU6SBK3_9MICO</name>
<organism evidence="7">
    <name type="scientific">Microbacterium sp. LWS13-1.2</name>
    <dbReference type="NCBI Taxonomy" id="3135264"/>
    <lineage>
        <taxon>Bacteria</taxon>
        <taxon>Bacillati</taxon>
        <taxon>Actinomycetota</taxon>
        <taxon>Actinomycetes</taxon>
        <taxon>Micrococcales</taxon>
        <taxon>Microbacteriaceae</taxon>
        <taxon>Microbacterium</taxon>
    </lineage>
</organism>
<reference evidence="7" key="1">
    <citation type="submission" date="2024-04" db="EMBL/GenBank/DDBJ databases">
        <authorList>
            <person name="Roder T."/>
            <person name="Oberhansli S."/>
            <person name="Kreuzer M."/>
        </authorList>
    </citation>
    <scope>NUCLEOTIDE SEQUENCE</scope>
    <source>
        <strain evidence="7">LWS13-1.2</strain>
    </source>
</reference>
<keyword evidence="3" id="KW-0520">NAD</keyword>
<dbReference type="InterPro" id="IPR015815">
    <property type="entry name" value="HIBADH-related"/>
</dbReference>
<dbReference type="InterPro" id="IPR029154">
    <property type="entry name" value="HIBADH-like_NADP-bd"/>
</dbReference>
<dbReference type="GO" id="GO:0050661">
    <property type="term" value="F:NADP binding"/>
    <property type="evidence" value="ECO:0007669"/>
    <property type="project" value="InterPro"/>
</dbReference>
<sequence length="272" mass="28759">MAEAGSSVTVWNRSRTAAESELLAAGMTRAESAAEALAAPISFSMLADDSAADAVLSRENIGVAGRRRVHVNMASVSAQMADLLTRRFSDADVKYVAAPVLGRPEVAAKGGLNILVAGPREAVEEVDPLLAAASVRRWVLGESPRQANAVKVAMNFMLLHALESMGEGIALVEAEGVDGSDFVDLFTSTFFGGPIHQVYGRIIADRRYDPPGFTVALGLKDLTLAEQLAAERRVSLPTAPVLRTQFETALADPALAGLDWSVIAELGRTRSS</sequence>
<evidence type="ECO:0000313" key="7">
    <source>
        <dbReference type="EMBL" id="WZO34222.1"/>
    </source>
</evidence>
<comment type="similarity">
    <text evidence="1">Belongs to the HIBADH-related family.</text>
</comment>
<dbReference type="Pfam" id="PF03446">
    <property type="entry name" value="NAD_binding_2"/>
    <property type="match status" value="1"/>
</dbReference>
<feature type="active site" evidence="4">
    <location>
        <position position="151"/>
    </location>
</feature>